<dbReference type="AlphaFoldDB" id="A0AAW1KNC7"/>
<protein>
    <recommendedName>
        <fullName evidence="4">Transmembrane protein</fullName>
    </recommendedName>
</protein>
<evidence type="ECO:0000313" key="2">
    <source>
        <dbReference type="EMBL" id="KAK9721524.1"/>
    </source>
</evidence>
<keyword evidence="1" id="KW-0812">Transmembrane</keyword>
<keyword evidence="1" id="KW-1133">Transmembrane helix</keyword>
<feature type="transmembrane region" description="Helical" evidence="1">
    <location>
        <begin position="57"/>
        <end position="75"/>
    </location>
</feature>
<evidence type="ECO:0000256" key="1">
    <source>
        <dbReference type="SAM" id="Phobius"/>
    </source>
</evidence>
<proteinExistence type="predicted"/>
<name>A0AAW1KNC7_POPJA</name>
<evidence type="ECO:0008006" key="4">
    <source>
        <dbReference type="Google" id="ProtNLM"/>
    </source>
</evidence>
<comment type="caution">
    <text evidence="2">The sequence shown here is derived from an EMBL/GenBank/DDBJ whole genome shotgun (WGS) entry which is preliminary data.</text>
</comment>
<dbReference type="Proteomes" id="UP001458880">
    <property type="component" value="Unassembled WGS sequence"/>
</dbReference>
<gene>
    <name evidence="2" type="ORF">QE152_g21516</name>
</gene>
<accession>A0AAW1KNC7</accession>
<organism evidence="2 3">
    <name type="scientific">Popillia japonica</name>
    <name type="common">Japanese beetle</name>
    <dbReference type="NCBI Taxonomy" id="7064"/>
    <lineage>
        <taxon>Eukaryota</taxon>
        <taxon>Metazoa</taxon>
        <taxon>Ecdysozoa</taxon>
        <taxon>Arthropoda</taxon>
        <taxon>Hexapoda</taxon>
        <taxon>Insecta</taxon>
        <taxon>Pterygota</taxon>
        <taxon>Neoptera</taxon>
        <taxon>Endopterygota</taxon>
        <taxon>Coleoptera</taxon>
        <taxon>Polyphaga</taxon>
        <taxon>Scarabaeiformia</taxon>
        <taxon>Scarabaeidae</taxon>
        <taxon>Rutelinae</taxon>
        <taxon>Popillia</taxon>
    </lineage>
</organism>
<evidence type="ECO:0000313" key="3">
    <source>
        <dbReference type="Proteomes" id="UP001458880"/>
    </source>
</evidence>
<sequence length="130" mass="14509">MQATSTNIKNIEHNFEYSPRESVKSMYNNFNSNEVLLPLRKMNAAATNKCKMQLSTLVALLFLGFLLVSVITVSLHPTIKPVHIVLVKTNAPTKHVTNTRFLSIALDSSIIADGFSKFDILQSMLQIQDS</sequence>
<keyword evidence="1" id="KW-0472">Membrane</keyword>
<keyword evidence="3" id="KW-1185">Reference proteome</keyword>
<dbReference type="EMBL" id="JASPKY010000198">
    <property type="protein sequence ID" value="KAK9721524.1"/>
    <property type="molecule type" value="Genomic_DNA"/>
</dbReference>
<reference evidence="2 3" key="1">
    <citation type="journal article" date="2024" name="BMC Genomics">
        <title>De novo assembly and annotation of Popillia japonica's genome with initial clues to its potential as an invasive pest.</title>
        <authorList>
            <person name="Cucini C."/>
            <person name="Boschi S."/>
            <person name="Funari R."/>
            <person name="Cardaioli E."/>
            <person name="Iannotti N."/>
            <person name="Marturano G."/>
            <person name="Paoli F."/>
            <person name="Bruttini M."/>
            <person name="Carapelli A."/>
            <person name="Frati F."/>
            <person name="Nardi F."/>
        </authorList>
    </citation>
    <scope>NUCLEOTIDE SEQUENCE [LARGE SCALE GENOMIC DNA]</scope>
    <source>
        <strain evidence="2">DMR45628</strain>
    </source>
</reference>